<dbReference type="EMBL" id="CP012159">
    <property type="protein sequence ID" value="AKT36218.1"/>
    <property type="molecule type" value="Genomic_DNA"/>
</dbReference>
<reference evidence="1 2" key="1">
    <citation type="submission" date="2015-07" db="EMBL/GenBank/DDBJ databases">
        <title>Genome analysis of myxobacterium Chondromyces crocatus Cm c5 reveals a high potential for natural compound synthesis and the genetic basis for the loss of fruiting body formation.</title>
        <authorList>
            <person name="Zaburannyi N."/>
            <person name="Bunk B."/>
            <person name="Maier J."/>
            <person name="Overmann J."/>
            <person name="Mueller R."/>
        </authorList>
    </citation>
    <scope>NUCLEOTIDE SEQUENCE [LARGE SCALE GENOMIC DNA]</scope>
    <source>
        <strain evidence="1 2">Cm c5</strain>
    </source>
</reference>
<gene>
    <name evidence="1" type="ORF">CMC5_003320</name>
</gene>
<evidence type="ECO:0000313" key="1">
    <source>
        <dbReference type="EMBL" id="AKT36218.1"/>
    </source>
</evidence>
<keyword evidence="2" id="KW-1185">Reference proteome</keyword>
<organism evidence="1 2">
    <name type="scientific">Chondromyces crocatus</name>
    <dbReference type="NCBI Taxonomy" id="52"/>
    <lineage>
        <taxon>Bacteria</taxon>
        <taxon>Pseudomonadati</taxon>
        <taxon>Myxococcota</taxon>
        <taxon>Polyangia</taxon>
        <taxon>Polyangiales</taxon>
        <taxon>Polyangiaceae</taxon>
        <taxon>Chondromyces</taxon>
    </lineage>
</organism>
<sequence>MQTLRESELLGFVQLELGSLSVRVPVRSAKAETEQPLASFEAEGDACAIVVRGDTSSQAVNAAMKDAVEVAARHFSRKLLN</sequence>
<accession>A0A0K1E6N1</accession>
<name>A0A0K1E6N1_CHOCO</name>
<dbReference type="Proteomes" id="UP000067626">
    <property type="component" value="Chromosome"/>
</dbReference>
<dbReference type="AlphaFoldDB" id="A0A0K1E6N1"/>
<proteinExistence type="predicted"/>
<evidence type="ECO:0000313" key="2">
    <source>
        <dbReference type="Proteomes" id="UP000067626"/>
    </source>
</evidence>
<dbReference type="KEGG" id="ccro:CMC5_003320"/>
<protein>
    <submittedName>
        <fullName evidence="1">Uncharacterized protein</fullName>
    </submittedName>
</protein>